<dbReference type="SUPFAM" id="SSF50156">
    <property type="entry name" value="PDZ domain-like"/>
    <property type="match status" value="1"/>
</dbReference>
<dbReference type="Pfam" id="PF03572">
    <property type="entry name" value="Peptidase_S41"/>
    <property type="match status" value="1"/>
</dbReference>
<evidence type="ECO:0000259" key="7">
    <source>
        <dbReference type="PROSITE" id="PS50106"/>
    </source>
</evidence>
<accession>A0A5E4PDU6</accession>
<name>A0A5E4PDU6_9COXI</name>
<proteinExistence type="inferred from homology"/>
<dbReference type="InterPro" id="IPR036034">
    <property type="entry name" value="PDZ_sf"/>
</dbReference>
<evidence type="ECO:0000256" key="6">
    <source>
        <dbReference type="SAM" id="MobiDB-lite"/>
    </source>
</evidence>
<dbReference type="PANTHER" id="PTHR32060:SF30">
    <property type="entry name" value="CARBOXY-TERMINAL PROCESSING PROTEASE CTPA"/>
    <property type="match status" value="1"/>
</dbReference>
<dbReference type="OrthoDB" id="9812068at2"/>
<dbReference type="CDD" id="cd06782">
    <property type="entry name" value="cpPDZ_CPP-like"/>
    <property type="match status" value="1"/>
</dbReference>
<dbReference type="Gene3D" id="3.30.750.44">
    <property type="match status" value="1"/>
</dbReference>
<dbReference type="Gene3D" id="2.30.42.10">
    <property type="match status" value="1"/>
</dbReference>
<evidence type="ECO:0000256" key="2">
    <source>
        <dbReference type="ARBA" id="ARBA00022670"/>
    </source>
</evidence>
<dbReference type="RefSeq" id="WP_148338134.1">
    <property type="nucleotide sequence ID" value="NZ_LR699119.1"/>
</dbReference>
<dbReference type="EMBL" id="LR699119">
    <property type="protein sequence ID" value="VVC75120.1"/>
    <property type="molecule type" value="Genomic_DNA"/>
</dbReference>
<evidence type="ECO:0000256" key="3">
    <source>
        <dbReference type="ARBA" id="ARBA00022801"/>
    </source>
</evidence>
<feature type="region of interest" description="Disordered" evidence="6">
    <location>
        <begin position="33"/>
        <end position="65"/>
    </location>
</feature>
<dbReference type="Pfam" id="PF22694">
    <property type="entry name" value="CtpB_N-like"/>
    <property type="match status" value="1"/>
</dbReference>
<feature type="domain" description="PDZ" evidence="7">
    <location>
        <begin position="117"/>
        <end position="185"/>
    </location>
</feature>
<organism evidence="8 9">
    <name type="scientific">Aquicella siphonis</name>
    <dbReference type="NCBI Taxonomy" id="254247"/>
    <lineage>
        <taxon>Bacteria</taxon>
        <taxon>Pseudomonadati</taxon>
        <taxon>Pseudomonadota</taxon>
        <taxon>Gammaproteobacteria</taxon>
        <taxon>Legionellales</taxon>
        <taxon>Coxiellaceae</taxon>
        <taxon>Aquicella</taxon>
    </lineage>
</organism>
<dbReference type="GO" id="GO:0007165">
    <property type="term" value="P:signal transduction"/>
    <property type="evidence" value="ECO:0007669"/>
    <property type="project" value="TreeGrafter"/>
</dbReference>
<dbReference type="InterPro" id="IPR055210">
    <property type="entry name" value="CtpA/B_N"/>
</dbReference>
<dbReference type="GO" id="GO:0030288">
    <property type="term" value="C:outer membrane-bounded periplasmic space"/>
    <property type="evidence" value="ECO:0007669"/>
    <property type="project" value="TreeGrafter"/>
</dbReference>
<dbReference type="Gene3D" id="3.90.226.10">
    <property type="entry name" value="2-enoyl-CoA Hydratase, Chain A, domain 1"/>
    <property type="match status" value="1"/>
</dbReference>
<protein>
    <submittedName>
        <fullName evidence="8">Putative CtpA-like serine protease</fullName>
    </submittedName>
</protein>
<dbReference type="GO" id="GO:0004175">
    <property type="term" value="F:endopeptidase activity"/>
    <property type="evidence" value="ECO:0007669"/>
    <property type="project" value="TreeGrafter"/>
</dbReference>
<reference evidence="8 9" key="1">
    <citation type="submission" date="2019-08" db="EMBL/GenBank/DDBJ databases">
        <authorList>
            <person name="Guy L."/>
        </authorList>
    </citation>
    <scope>NUCLEOTIDE SEQUENCE [LARGE SCALE GENOMIC DNA]</scope>
    <source>
        <strain evidence="8 9">SGT-108</strain>
    </source>
</reference>
<dbReference type="GO" id="GO:0008236">
    <property type="term" value="F:serine-type peptidase activity"/>
    <property type="evidence" value="ECO:0007669"/>
    <property type="project" value="UniProtKB-KW"/>
</dbReference>
<dbReference type="InterPro" id="IPR005151">
    <property type="entry name" value="Tail-specific_protease"/>
</dbReference>
<evidence type="ECO:0000256" key="1">
    <source>
        <dbReference type="ARBA" id="ARBA00009179"/>
    </source>
</evidence>
<evidence type="ECO:0000313" key="9">
    <source>
        <dbReference type="Proteomes" id="UP000324194"/>
    </source>
</evidence>
<keyword evidence="3 5" id="KW-0378">Hydrolase</keyword>
<dbReference type="InterPro" id="IPR041489">
    <property type="entry name" value="PDZ_6"/>
</dbReference>
<dbReference type="FunFam" id="2.30.42.10:FF:000063">
    <property type="entry name" value="Peptidase, S41 family"/>
    <property type="match status" value="1"/>
</dbReference>
<keyword evidence="9" id="KW-1185">Reference proteome</keyword>
<feature type="compositionally biased region" description="Low complexity" evidence="6">
    <location>
        <begin position="33"/>
        <end position="47"/>
    </location>
</feature>
<dbReference type="SMART" id="SM00245">
    <property type="entry name" value="TSPc"/>
    <property type="match status" value="1"/>
</dbReference>
<dbReference type="InterPro" id="IPR029045">
    <property type="entry name" value="ClpP/crotonase-like_dom_sf"/>
</dbReference>
<keyword evidence="2 5" id="KW-0645">Protease</keyword>
<dbReference type="NCBIfam" id="TIGR00225">
    <property type="entry name" value="prc"/>
    <property type="match status" value="1"/>
</dbReference>
<dbReference type="GO" id="GO:0006508">
    <property type="term" value="P:proteolysis"/>
    <property type="evidence" value="ECO:0007669"/>
    <property type="project" value="UniProtKB-KW"/>
</dbReference>
<gene>
    <name evidence="8" type="ORF">AQUSIP_03960</name>
</gene>
<sequence length="475" mass="51383">MRLRPLILSILFSAALISIIPLGFSQTPAAKPAAPAPTIAPATSSAPELQSTDLTLTSQSKGQTVSDDDINRFTNTIVLIKDFYVQPIGDKTLLDDAIRGMVSGLDPHSEYLDGDAYKTLLMTTSGEFGGVGIEVTPEYGILKIVTPMDDTPAAKAGIKPGDYIVAIDGKLVSEMTLQDAVDKMRGKQGSQVALTILRKGEKTPLTFKLNREIIRIASVKAKMLDGNFGYVRLTQFQEPTAKLMRDAILNLKNKNNGHLNGIILDLRNNPGGLLETAVQVVDSFLDTKKLNNKYNDVIVYTEGRLPEAQYSAKANGTDILNGAPIVVLINGGSASASEIVAGALQDYRRALIVGTTSFGKGSVQTVIPLDKTHALKLTTALYHTPSGKVIQNIGIIPDVQIEDLKIMQKKTDEDLAMIEPIKEYQLKNHLAGTSTNDPKAVEQNDLGLASDDFQLFEALKILRTMYRLNTMGSNS</sequence>
<dbReference type="PROSITE" id="PS50106">
    <property type="entry name" value="PDZ"/>
    <property type="match status" value="1"/>
</dbReference>
<dbReference type="Pfam" id="PF17820">
    <property type="entry name" value="PDZ_6"/>
    <property type="match status" value="1"/>
</dbReference>
<dbReference type="SUPFAM" id="SSF52096">
    <property type="entry name" value="ClpP/crotonase"/>
    <property type="match status" value="1"/>
</dbReference>
<dbReference type="InterPro" id="IPR004447">
    <property type="entry name" value="Peptidase_S41A"/>
</dbReference>
<evidence type="ECO:0000313" key="8">
    <source>
        <dbReference type="EMBL" id="VVC75120.1"/>
    </source>
</evidence>
<dbReference type="KEGG" id="asip:AQUSIP_03960"/>
<dbReference type="InterPro" id="IPR001478">
    <property type="entry name" value="PDZ"/>
</dbReference>
<keyword evidence="4 5" id="KW-0720">Serine protease</keyword>
<dbReference type="FunFam" id="3.90.226.10:FF:000029">
    <property type="entry name" value="Peptidase, S41 family"/>
    <property type="match status" value="1"/>
</dbReference>
<dbReference type="Proteomes" id="UP000324194">
    <property type="component" value="Chromosome 1"/>
</dbReference>
<evidence type="ECO:0000256" key="5">
    <source>
        <dbReference type="RuleBase" id="RU004404"/>
    </source>
</evidence>
<feature type="compositionally biased region" description="Polar residues" evidence="6">
    <location>
        <begin position="48"/>
        <end position="65"/>
    </location>
</feature>
<dbReference type="SMART" id="SM00228">
    <property type="entry name" value="PDZ"/>
    <property type="match status" value="1"/>
</dbReference>
<dbReference type="PANTHER" id="PTHR32060">
    <property type="entry name" value="TAIL-SPECIFIC PROTEASE"/>
    <property type="match status" value="1"/>
</dbReference>
<comment type="similarity">
    <text evidence="1 5">Belongs to the peptidase S41A family.</text>
</comment>
<dbReference type="CDD" id="cd07560">
    <property type="entry name" value="Peptidase_S41_CPP"/>
    <property type="match status" value="1"/>
</dbReference>
<dbReference type="AlphaFoldDB" id="A0A5E4PDU6"/>
<evidence type="ECO:0000256" key="4">
    <source>
        <dbReference type="ARBA" id="ARBA00022825"/>
    </source>
</evidence>